<dbReference type="AlphaFoldDB" id="A0A0T6LYH5"/>
<dbReference type="Gene3D" id="1.20.144.10">
    <property type="entry name" value="Phosphatidic acid phosphatase type 2/haloperoxidase"/>
    <property type="match status" value="1"/>
</dbReference>
<dbReference type="InterPro" id="IPR036938">
    <property type="entry name" value="PAP2/HPO_sf"/>
</dbReference>
<accession>A0A0T6LYH5</accession>
<feature type="transmembrane region" description="Helical" evidence="1">
    <location>
        <begin position="195"/>
        <end position="213"/>
    </location>
</feature>
<evidence type="ECO:0000313" key="3">
    <source>
        <dbReference type="EMBL" id="KRV51024.1"/>
    </source>
</evidence>
<keyword evidence="1" id="KW-0812">Transmembrane</keyword>
<proteinExistence type="predicted"/>
<gene>
    <name evidence="3" type="ORF">AQ490_02115</name>
</gene>
<dbReference type="EMBL" id="LLZU01000002">
    <property type="protein sequence ID" value="KRV51024.1"/>
    <property type="molecule type" value="Genomic_DNA"/>
</dbReference>
<feature type="transmembrane region" description="Helical" evidence="1">
    <location>
        <begin position="101"/>
        <end position="122"/>
    </location>
</feature>
<keyword evidence="1" id="KW-1133">Transmembrane helix</keyword>
<evidence type="ECO:0000259" key="2">
    <source>
        <dbReference type="SMART" id="SM00014"/>
    </source>
</evidence>
<dbReference type="SMART" id="SM00014">
    <property type="entry name" value="acidPPc"/>
    <property type="match status" value="1"/>
</dbReference>
<keyword evidence="1" id="KW-0472">Membrane</keyword>
<keyword evidence="4" id="KW-1185">Reference proteome</keyword>
<evidence type="ECO:0000256" key="1">
    <source>
        <dbReference type="SAM" id="Phobius"/>
    </source>
</evidence>
<dbReference type="RefSeq" id="WP_018384728.1">
    <property type="nucleotide sequence ID" value="NZ_LLZU01000002.1"/>
</dbReference>
<organism evidence="3 4">
    <name type="scientific">Wenjunlia vitaminophila</name>
    <name type="common">Streptomyces vitaminophilus</name>
    <dbReference type="NCBI Taxonomy" id="76728"/>
    <lineage>
        <taxon>Bacteria</taxon>
        <taxon>Bacillati</taxon>
        <taxon>Actinomycetota</taxon>
        <taxon>Actinomycetes</taxon>
        <taxon>Kitasatosporales</taxon>
        <taxon>Streptomycetaceae</taxon>
        <taxon>Wenjunlia</taxon>
    </lineage>
</organism>
<evidence type="ECO:0000313" key="4">
    <source>
        <dbReference type="Proteomes" id="UP000050867"/>
    </source>
</evidence>
<sequence>MLPRWVVPPLGPRFPGWSLLALGMLVLLVLITWQVVDDGALLVLDERARDAVPHRGADEPVRPWAAELLADLGGTLVAGPVLAAAALGSAWWNRRRDAVRWWLPLVWAAVAGAAVPLLVVPMKAVVGREGPDGTLDPGQLGFYPSGHTATAAVCYGAAVLLAPAGRRGLTWAAAALNAAVGVALVWCGYHWALDVVAAWCLSGTVLLALRAGLAGPGGGRVGRGRAVAVSGWSGNPG</sequence>
<dbReference type="Pfam" id="PF01569">
    <property type="entry name" value="PAP2"/>
    <property type="match status" value="1"/>
</dbReference>
<name>A0A0T6LYH5_WENVI</name>
<feature type="transmembrane region" description="Helical" evidence="1">
    <location>
        <begin position="72"/>
        <end position="92"/>
    </location>
</feature>
<dbReference type="Proteomes" id="UP000050867">
    <property type="component" value="Unassembled WGS sequence"/>
</dbReference>
<dbReference type="eggNOG" id="COG0671">
    <property type="taxonomic scope" value="Bacteria"/>
</dbReference>
<protein>
    <recommendedName>
        <fullName evidence="2">Phosphatidic acid phosphatase type 2/haloperoxidase domain-containing protein</fullName>
    </recommendedName>
</protein>
<feature type="transmembrane region" description="Helical" evidence="1">
    <location>
        <begin position="142"/>
        <end position="162"/>
    </location>
</feature>
<comment type="caution">
    <text evidence="3">The sequence shown here is derived from an EMBL/GenBank/DDBJ whole genome shotgun (WGS) entry which is preliminary data.</text>
</comment>
<feature type="domain" description="Phosphatidic acid phosphatase type 2/haloperoxidase" evidence="2">
    <location>
        <begin position="106"/>
        <end position="210"/>
    </location>
</feature>
<dbReference type="InterPro" id="IPR000326">
    <property type="entry name" value="PAP2/HPO"/>
</dbReference>
<feature type="transmembrane region" description="Helical" evidence="1">
    <location>
        <begin position="169"/>
        <end position="189"/>
    </location>
</feature>
<dbReference type="STRING" id="76728.AQ490_02115"/>
<reference evidence="3 4" key="1">
    <citation type="submission" date="2015-10" db="EMBL/GenBank/DDBJ databases">
        <title>Draft genome sequence of pyrrolomycin-producing Streptomyces vitaminophilus.</title>
        <authorList>
            <person name="Graham D.E."/>
            <person name="Mahan K.M."/>
            <person name="Klingeman D.M."/>
            <person name="Hettich R.L."/>
            <person name="Parry R.J."/>
        </authorList>
    </citation>
    <scope>NUCLEOTIDE SEQUENCE [LARGE SCALE GENOMIC DNA]</scope>
    <source>
        <strain evidence="3 4">ATCC 31673</strain>
    </source>
</reference>
<feature type="transmembrane region" description="Helical" evidence="1">
    <location>
        <begin position="14"/>
        <end position="36"/>
    </location>
</feature>
<dbReference type="SUPFAM" id="SSF48317">
    <property type="entry name" value="Acid phosphatase/Vanadium-dependent haloperoxidase"/>
    <property type="match status" value="1"/>
</dbReference>